<dbReference type="GO" id="GO:0006281">
    <property type="term" value="P:DNA repair"/>
    <property type="evidence" value="ECO:0007669"/>
    <property type="project" value="UniProtKB-KW"/>
</dbReference>
<evidence type="ECO:0000256" key="6">
    <source>
        <dbReference type="ARBA" id="ARBA00022806"/>
    </source>
</evidence>
<dbReference type="RefSeq" id="WP_107000008.1">
    <property type="nucleotide sequence ID" value="NZ_PYLO01000001.1"/>
</dbReference>
<evidence type="ECO:0000256" key="12">
    <source>
        <dbReference type="ARBA" id="ARBA00023235"/>
    </source>
</evidence>
<dbReference type="InterPro" id="IPR027417">
    <property type="entry name" value="P-loop_NTPase"/>
</dbReference>
<dbReference type="Gene3D" id="1.10.30.20">
    <property type="entry name" value="Bacterial XPD DNA helicase, FeS cluster domain"/>
    <property type="match status" value="1"/>
</dbReference>
<evidence type="ECO:0000256" key="9">
    <source>
        <dbReference type="ARBA" id="ARBA00023014"/>
    </source>
</evidence>
<evidence type="ECO:0000256" key="10">
    <source>
        <dbReference type="ARBA" id="ARBA00023125"/>
    </source>
</evidence>
<dbReference type="GO" id="GO:0003677">
    <property type="term" value="F:DNA binding"/>
    <property type="evidence" value="ECO:0007669"/>
    <property type="project" value="UniProtKB-KW"/>
</dbReference>
<evidence type="ECO:0000313" key="16">
    <source>
        <dbReference type="Proteomes" id="UP000241048"/>
    </source>
</evidence>
<dbReference type="GO" id="GO:0046872">
    <property type="term" value="F:metal ion binding"/>
    <property type="evidence" value="ECO:0007669"/>
    <property type="project" value="UniProtKB-KW"/>
</dbReference>
<protein>
    <submittedName>
        <fullName evidence="15">Helicase</fullName>
    </submittedName>
</protein>
<keyword evidence="10" id="KW-0238">DNA-binding</keyword>
<dbReference type="Pfam" id="PF13307">
    <property type="entry name" value="Helicase_C_2"/>
    <property type="match status" value="1"/>
</dbReference>
<evidence type="ECO:0000256" key="8">
    <source>
        <dbReference type="ARBA" id="ARBA00023004"/>
    </source>
</evidence>
<keyword evidence="4" id="KW-0227">DNA damage</keyword>
<evidence type="ECO:0000256" key="1">
    <source>
        <dbReference type="ARBA" id="ARBA00022485"/>
    </source>
</evidence>
<reference evidence="15 16" key="1">
    <citation type="submission" date="2018-03" db="EMBL/GenBank/DDBJ databases">
        <title>Lachnoclostridium SNUG30386 gen.nov., sp.nov., isolated from human faeces.</title>
        <authorList>
            <person name="Seo B."/>
            <person name="Jeon K."/>
            <person name="Ko G."/>
        </authorList>
    </citation>
    <scope>NUCLEOTIDE SEQUENCE [LARGE SCALE GENOMIC DNA]</scope>
    <source>
        <strain evidence="15 16">SNUG30386</strain>
    </source>
</reference>
<dbReference type="GO" id="GO:0016818">
    <property type="term" value="F:hydrolase activity, acting on acid anhydrides, in phosphorus-containing anhydrides"/>
    <property type="evidence" value="ECO:0007669"/>
    <property type="project" value="InterPro"/>
</dbReference>
<dbReference type="InterPro" id="IPR014013">
    <property type="entry name" value="Helic_SF1/SF2_ATP-bd_DinG/Rad3"/>
</dbReference>
<evidence type="ECO:0000256" key="4">
    <source>
        <dbReference type="ARBA" id="ARBA00022763"/>
    </source>
</evidence>
<dbReference type="SUPFAM" id="SSF52540">
    <property type="entry name" value="P-loop containing nucleoside triphosphate hydrolases"/>
    <property type="match status" value="2"/>
</dbReference>
<dbReference type="InterPro" id="IPR042493">
    <property type="entry name" value="XPD_DNA_FeS"/>
</dbReference>
<dbReference type="InterPro" id="IPR010614">
    <property type="entry name" value="RAD3-like_helicase_DEAD"/>
</dbReference>
<evidence type="ECO:0000256" key="13">
    <source>
        <dbReference type="ARBA" id="ARBA00038058"/>
    </source>
</evidence>
<keyword evidence="16" id="KW-1185">Reference proteome</keyword>
<evidence type="ECO:0000259" key="14">
    <source>
        <dbReference type="PROSITE" id="PS51193"/>
    </source>
</evidence>
<organism evidence="15 16">
    <name type="scientific">Clostridium fessum</name>
    <dbReference type="NCBI Taxonomy" id="2126740"/>
    <lineage>
        <taxon>Bacteria</taxon>
        <taxon>Bacillati</taxon>
        <taxon>Bacillota</taxon>
        <taxon>Clostridia</taxon>
        <taxon>Eubacteriales</taxon>
        <taxon>Clostridiaceae</taxon>
        <taxon>Clostridium</taxon>
    </lineage>
</organism>
<dbReference type="SMART" id="SM00491">
    <property type="entry name" value="HELICc2"/>
    <property type="match status" value="1"/>
</dbReference>
<dbReference type="PANTHER" id="PTHR11472:SF34">
    <property type="entry name" value="REGULATOR OF TELOMERE ELONGATION HELICASE 1"/>
    <property type="match status" value="1"/>
</dbReference>
<dbReference type="InterPro" id="IPR011545">
    <property type="entry name" value="DEAD/DEAH_box_helicase_dom"/>
</dbReference>
<gene>
    <name evidence="15" type="ORF">C7U56_02535</name>
</gene>
<dbReference type="InterPro" id="IPR006554">
    <property type="entry name" value="Helicase-like_DEXD_c2"/>
</dbReference>
<dbReference type="Gene3D" id="3.90.320.10">
    <property type="match status" value="1"/>
</dbReference>
<accession>A0A2T3FU73</accession>
<dbReference type="Gene3D" id="1.10.275.40">
    <property type="match status" value="1"/>
</dbReference>
<keyword evidence="6 15" id="KW-0347">Helicase</keyword>
<dbReference type="InterPro" id="IPR011604">
    <property type="entry name" value="PDDEXK-like_dom_sf"/>
</dbReference>
<keyword evidence="5" id="KW-0378">Hydrolase</keyword>
<keyword evidence="9" id="KW-0411">Iron-sulfur</keyword>
<dbReference type="Pfam" id="PF06733">
    <property type="entry name" value="DEAD_2"/>
    <property type="match status" value="1"/>
</dbReference>
<dbReference type="PROSITE" id="PS51193">
    <property type="entry name" value="HELICASE_ATP_BIND_2"/>
    <property type="match status" value="1"/>
</dbReference>
<comment type="caution">
    <text evidence="15">The sequence shown here is derived from an EMBL/GenBank/DDBJ whole genome shotgun (WGS) entry which is preliminary data.</text>
</comment>
<dbReference type="SMART" id="SM00488">
    <property type="entry name" value="DEXDc2"/>
    <property type="match status" value="1"/>
</dbReference>
<evidence type="ECO:0000256" key="11">
    <source>
        <dbReference type="ARBA" id="ARBA00023204"/>
    </source>
</evidence>
<dbReference type="GO" id="GO:0005524">
    <property type="term" value="F:ATP binding"/>
    <property type="evidence" value="ECO:0007669"/>
    <property type="project" value="UniProtKB-KW"/>
</dbReference>
<dbReference type="AlphaFoldDB" id="A0A2T3FU73"/>
<name>A0A2T3FU73_9CLOT</name>
<evidence type="ECO:0000256" key="2">
    <source>
        <dbReference type="ARBA" id="ARBA00022723"/>
    </source>
</evidence>
<keyword evidence="1" id="KW-0004">4Fe-4S</keyword>
<evidence type="ECO:0000256" key="7">
    <source>
        <dbReference type="ARBA" id="ARBA00022840"/>
    </source>
</evidence>
<keyword evidence="8" id="KW-0408">Iron</keyword>
<evidence type="ECO:0000256" key="3">
    <source>
        <dbReference type="ARBA" id="ARBA00022741"/>
    </source>
</evidence>
<evidence type="ECO:0000256" key="5">
    <source>
        <dbReference type="ARBA" id="ARBA00022801"/>
    </source>
</evidence>
<keyword evidence="11" id="KW-0234">DNA repair</keyword>
<comment type="similarity">
    <text evidence="13">Belongs to the helicase family. DinG subfamily.</text>
</comment>
<sequence length="812" mass="93770">MELTGRQIRISVRNLVEFVLRSGDIDNRRTAGAQKEAMLAGGRMHRKIQRRMGSGYQAEVSLRHSVEEDGFQIVVEGRADGIIRDGRNVTIDEIKCVYQDVNCLEEAVGVHMAQARCYGYIYGLQEALDEVTLQLTYCNLETEEIRRFQQIQTMDELSEWFAGLIHEYVKWARYLYHNGLRRDESIKALEFPYPYRAGQRELAVAVYRTLERGRRLFVQAPTGIGKTLSTVFPALKAIGEGHGQKLFYLTAKTITRTVAEEALAILRERGLYFRSVTITAKEKLCILEKPVCNPEMCPRAKGHFDRVNDAVYEILHQEFGITRSVILEYAEKFQVCPFEFCLDISSFVDGIICDYNYVFDPDVRLKRYFADGAEGDYFFLMDEAHNLVSRAREMYSASIIKEEVLLTKKVLGHRAPALGRQLTRLNKALLEMKRECGGYQVITDAGHLVPVLNSVFGEMEKYLEKPGEEDGRDTILDFYFSVRHFLNMYERVDEHYRIYTELLPSGEFVIRLYCVNPIENLAQCLSQGKAAVFFSATLLPLRYYRMLLSDQEEDYTVYVPSPFPQEQRLLLAATDVTSRYTRRNELEYRRVLRYIQTMASVKKGNYIVFFPSYQYMNRVREVCEGEYAYQKVELDDNEKMKNHSGENGKSMEILVQDSHMTEEEREAFLQKFSPERTAERDTSLVAFCVMGGLFSEGIDLTGDRLIGVIVVGTGLPMVCTEQKILQGYFEEAGKDGFAYAYQYPGMNKVLQAAGRVIRTASDQGVILLLDDRFWHREYRELFPREWSDVKRVSLSSLEQELQAFWSRFPEVQ</sequence>
<keyword evidence="12" id="KW-0413">Isomerase</keyword>
<dbReference type="InterPro" id="IPR045028">
    <property type="entry name" value="DinG/Rad3-like"/>
</dbReference>
<evidence type="ECO:0000313" key="15">
    <source>
        <dbReference type="EMBL" id="PST38837.1"/>
    </source>
</evidence>
<dbReference type="InterPro" id="IPR006555">
    <property type="entry name" value="ATP-dep_Helicase_C"/>
</dbReference>
<proteinExistence type="inferred from homology"/>
<keyword evidence="2" id="KW-0479">Metal-binding</keyword>
<dbReference type="Proteomes" id="UP000241048">
    <property type="component" value="Unassembled WGS sequence"/>
</dbReference>
<keyword evidence="3" id="KW-0547">Nucleotide-binding</keyword>
<dbReference type="Gene3D" id="3.40.50.300">
    <property type="entry name" value="P-loop containing nucleotide triphosphate hydrolases"/>
    <property type="match status" value="2"/>
</dbReference>
<dbReference type="Pfam" id="PF00270">
    <property type="entry name" value="DEAD"/>
    <property type="match status" value="1"/>
</dbReference>
<dbReference type="GO" id="GO:0003678">
    <property type="term" value="F:DNA helicase activity"/>
    <property type="evidence" value="ECO:0007669"/>
    <property type="project" value="InterPro"/>
</dbReference>
<feature type="domain" description="Helicase ATP-binding" evidence="14">
    <location>
        <begin position="185"/>
        <end position="437"/>
    </location>
</feature>
<dbReference type="GO" id="GO:0051539">
    <property type="term" value="F:4 iron, 4 sulfur cluster binding"/>
    <property type="evidence" value="ECO:0007669"/>
    <property type="project" value="UniProtKB-KW"/>
</dbReference>
<dbReference type="PANTHER" id="PTHR11472">
    <property type="entry name" value="DNA REPAIR DEAD HELICASE RAD3/XP-D SUBFAMILY MEMBER"/>
    <property type="match status" value="1"/>
</dbReference>
<keyword evidence="7" id="KW-0067">ATP-binding</keyword>
<dbReference type="EMBL" id="PYLO01000001">
    <property type="protein sequence ID" value="PST38837.1"/>
    <property type="molecule type" value="Genomic_DNA"/>
</dbReference>